<dbReference type="PANTHER" id="PTHR24221:SF646">
    <property type="entry name" value="HAEMOLYSIN SECRETION ATP-BINDING PROTEIN"/>
    <property type="match status" value="1"/>
</dbReference>
<evidence type="ECO:0000313" key="9">
    <source>
        <dbReference type="Proteomes" id="UP000503447"/>
    </source>
</evidence>
<dbReference type="GO" id="GO:0034040">
    <property type="term" value="F:ATPase-coupled lipid transmembrane transporter activity"/>
    <property type="evidence" value="ECO:0007669"/>
    <property type="project" value="TreeGrafter"/>
</dbReference>
<sequence>MDTNALDRFYADFVKSPTARWGAVLSSVGASITYLLLLLLLYLFVDLLVWRGEIPTYAQLTTARKREFADEWAKRSEDDRVQAVSRLGWPDARARRLASANDEELKKLARNETEERLFADEWEGRWHAGVYLALRDRVNTSAAEAFLPVVTARWDKDTEARPQDADPADATAPDTRPRFGLLSLVVRERSSRLIGPVLGKVAALNAWTWVPGADGSANVPYLTGLFVLAFALATIRGVLVNALTYLAAVVTLEAVTRLRRAVYFHTFRLGSLTMQTIGTAETADLLTRRVEEVGDAIRARLTAAYRYPLSVVLLIALILLVNFWLAVSFLALAGLVWLIGGQVAAHFRREARLGERQATAALSLLKESMSLFRLVKCFQMERFNQTRVERQLSESARANWRRLRGSAMAGPLLGSVALLTGVALLYLAARGVLAGTFTVAGLAVMAVALVSLAAPIAGLFDYAAKRRHGRLAADAIFEFLDRRGETTEAADAEFLPALTTRMEFRQVTLKDPVSGVPILENVTFAVPANAKIAIVGQNAAEKHALVSMIPRFLDPTSGEVRIEDKNIRWVTHESLRAQVALVLQDDLTFSDTIANNIGVGSPEYNLPQIIEAAKLAHAHQFIEKLAYGYETLIGGPGQSLTPGERFRIALARALLRDPSILIVEEPVGPMDEDTLALVDDTLARVSAGRTIIFLAQRLSTLRRVDRVFLLKNGHLEAAGSHNDLWRDNDQYRRLQIIADASATHTPLRDDTE</sequence>
<keyword evidence="9" id="KW-1185">Reference proteome</keyword>
<proteinExistence type="predicted"/>
<dbReference type="InterPro" id="IPR003439">
    <property type="entry name" value="ABC_transporter-like_ATP-bd"/>
</dbReference>
<evidence type="ECO:0008006" key="10">
    <source>
        <dbReference type="Google" id="ProtNLM"/>
    </source>
</evidence>
<dbReference type="Pfam" id="PF00664">
    <property type="entry name" value="ABC_membrane"/>
    <property type="match status" value="1"/>
</dbReference>
<feature type="transmembrane region" description="Helical" evidence="5">
    <location>
        <begin position="307"/>
        <end position="324"/>
    </location>
</feature>
<comment type="subcellular location">
    <subcellularLocation>
        <location evidence="1">Cell membrane</location>
        <topology evidence="1">Multi-pass membrane protein</topology>
    </subcellularLocation>
</comment>
<evidence type="ECO:0000256" key="1">
    <source>
        <dbReference type="ARBA" id="ARBA00004651"/>
    </source>
</evidence>
<dbReference type="Proteomes" id="UP000503447">
    <property type="component" value="Chromosome"/>
</dbReference>
<feature type="transmembrane region" description="Helical" evidence="5">
    <location>
        <begin position="222"/>
        <end position="250"/>
    </location>
</feature>
<feature type="transmembrane region" description="Helical" evidence="5">
    <location>
        <begin position="407"/>
        <end position="429"/>
    </location>
</feature>
<keyword evidence="4 5" id="KW-0472">Membrane</keyword>
<dbReference type="PANTHER" id="PTHR24221">
    <property type="entry name" value="ATP-BINDING CASSETTE SUB-FAMILY B"/>
    <property type="match status" value="1"/>
</dbReference>
<evidence type="ECO:0000256" key="2">
    <source>
        <dbReference type="ARBA" id="ARBA00022692"/>
    </source>
</evidence>
<dbReference type="InterPro" id="IPR039421">
    <property type="entry name" value="Type_1_exporter"/>
</dbReference>
<dbReference type="SUPFAM" id="SSF90123">
    <property type="entry name" value="ABC transporter transmembrane region"/>
    <property type="match status" value="1"/>
</dbReference>
<protein>
    <recommendedName>
        <fullName evidence="10">ABC transporter ATP-binding protein</fullName>
    </recommendedName>
</protein>
<dbReference type="RefSeq" id="WP_171475472.1">
    <property type="nucleotide sequence ID" value="NZ_CP053452.2"/>
</dbReference>
<organism evidence="8 9">
    <name type="scientific">Frigoriglobus tundricola</name>
    <dbReference type="NCBI Taxonomy" id="2774151"/>
    <lineage>
        <taxon>Bacteria</taxon>
        <taxon>Pseudomonadati</taxon>
        <taxon>Planctomycetota</taxon>
        <taxon>Planctomycetia</taxon>
        <taxon>Gemmatales</taxon>
        <taxon>Gemmataceae</taxon>
        <taxon>Frigoriglobus</taxon>
    </lineage>
</organism>
<dbReference type="EMBL" id="CP053452">
    <property type="protein sequence ID" value="QJX00798.1"/>
    <property type="molecule type" value="Genomic_DNA"/>
</dbReference>
<evidence type="ECO:0000259" key="6">
    <source>
        <dbReference type="PROSITE" id="PS50893"/>
    </source>
</evidence>
<dbReference type="Gene3D" id="3.40.50.300">
    <property type="entry name" value="P-loop containing nucleotide triphosphate hydrolases"/>
    <property type="match status" value="1"/>
</dbReference>
<keyword evidence="2 5" id="KW-0812">Transmembrane</keyword>
<gene>
    <name evidence="8" type="ORF">FTUN_8436</name>
</gene>
<feature type="domain" description="ABC transmembrane type-1" evidence="7">
    <location>
        <begin position="209"/>
        <end position="462"/>
    </location>
</feature>
<evidence type="ECO:0000256" key="3">
    <source>
        <dbReference type="ARBA" id="ARBA00022989"/>
    </source>
</evidence>
<dbReference type="SUPFAM" id="SSF52540">
    <property type="entry name" value="P-loop containing nucleoside triphosphate hydrolases"/>
    <property type="match status" value="1"/>
</dbReference>
<dbReference type="GO" id="GO:0140359">
    <property type="term" value="F:ABC-type transporter activity"/>
    <property type="evidence" value="ECO:0007669"/>
    <property type="project" value="InterPro"/>
</dbReference>
<evidence type="ECO:0000256" key="5">
    <source>
        <dbReference type="SAM" id="Phobius"/>
    </source>
</evidence>
<evidence type="ECO:0000259" key="7">
    <source>
        <dbReference type="PROSITE" id="PS50929"/>
    </source>
</evidence>
<dbReference type="Gene3D" id="1.20.1560.10">
    <property type="entry name" value="ABC transporter type 1, transmembrane domain"/>
    <property type="match status" value="1"/>
</dbReference>
<dbReference type="GO" id="GO:0005886">
    <property type="term" value="C:plasma membrane"/>
    <property type="evidence" value="ECO:0007669"/>
    <property type="project" value="UniProtKB-SubCell"/>
</dbReference>
<dbReference type="KEGG" id="ftj:FTUN_8436"/>
<dbReference type="GO" id="GO:0005524">
    <property type="term" value="F:ATP binding"/>
    <property type="evidence" value="ECO:0007669"/>
    <property type="project" value="InterPro"/>
</dbReference>
<feature type="transmembrane region" description="Helical" evidence="5">
    <location>
        <begin position="20"/>
        <end position="45"/>
    </location>
</feature>
<evidence type="ECO:0000256" key="4">
    <source>
        <dbReference type="ARBA" id="ARBA00023136"/>
    </source>
</evidence>
<keyword evidence="3 5" id="KW-1133">Transmembrane helix</keyword>
<reference evidence="9" key="1">
    <citation type="submission" date="2020-05" db="EMBL/GenBank/DDBJ databases">
        <title>Frigoriglobus tundricola gen. nov., sp. nov., a psychrotolerant cellulolytic planctomycete of the family Gemmataceae with two divergent copies of 16S rRNA gene.</title>
        <authorList>
            <person name="Kulichevskaya I.S."/>
            <person name="Ivanova A.A."/>
            <person name="Naumoff D.G."/>
            <person name="Beletsky A.V."/>
            <person name="Rijpstra W.I.C."/>
            <person name="Sinninghe Damste J.S."/>
            <person name="Mardanov A.V."/>
            <person name="Ravin N.V."/>
            <person name="Dedysh S.N."/>
        </authorList>
    </citation>
    <scope>NUCLEOTIDE SEQUENCE [LARGE SCALE GENOMIC DNA]</scope>
    <source>
        <strain evidence="9">PL17</strain>
    </source>
</reference>
<dbReference type="Pfam" id="PF00005">
    <property type="entry name" value="ABC_tran"/>
    <property type="match status" value="1"/>
</dbReference>
<dbReference type="GO" id="GO:0016887">
    <property type="term" value="F:ATP hydrolysis activity"/>
    <property type="evidence" value="ECO:0007669"/>
    <property type="project" value="InterPro"/>
</dbReference>
<feature type="transmembrane region" description="Helical" evidence="5">
    <location>
        <begin position="435"/>
        <end position="460"/>
    </location>
</feature>
<feature type="transmembrane region" description="Helical" evidence="5">
    <location>
        <begin position="330"/>
        <end position="347"/>
    </location>
</feature>
<dbReference type="InterPro" id="IPR036640">
    <property type="entry name" value="ABC1_TM_sf"/>
</dbReference>
<dbReference type="InterPro" id="IPR027417">
    <property type="entry name" value="P-loop_NTPase"/>
</dbReference>
<dbReference type="InterPro" id="IPR011527">
    <property type="entry name" value="ABC1_TM_dom"/>
</dbReference>
<dbReference type="AlphaFoldDB" id="A0A6M5Z303"/>
<feature type="domain" description="ABC transporter" evidence="6">
    <location>
        <begin position="502"/>
        <end position="737"/>
    </location>
</feature>
<dbReference type="PROSITE" id="PS50893">
    <property type="entry name" value="ABC_TRANSPORTER_2"/>
    <property type="match status" value="1"/>
</dbReference>
<name>A0A6M5Z303_9BACT</name>
<dbReference type="PROSITE" id="PS50929">
    <property type="entry name" value="ABC_TM1F"/>
    <property type="match status" value="1"/>
</dbReference>
<accession>A0A6M5Z303</accession>
<evidence type="ECO:0000313" key="8">
    <source>
        <dbReference type="EMBL" id="QJX00798.1"/>
    </source>
</evidence>